<dbReference type="InterPro" id="IPR013563">
    <property type="entry name" value="Oligopep_ABC_C"/>
</dbReference>
<dbReference type="InterPro" id="IPR050319">
    <property type="entry name" value="ABC_transp_ATP-bind"/>
</dbReference>
<dbReference type="Proteomes" id="UP001596145">
    <property type="component" value="Unassembled WGS sequence"/>
</dbReference>
<organism evidence="7 8">
    <name type="scientific">Halorubrum glutamatedens</name>
    <dbReference type="NCBI Taxonomy" id="2707018"/>
    <lineage>
        <taxon>Archaea</taxon>
        <taxon>Methanobacteriati</taxon>
        <taxon>Methanobacteriota</taxon>
        <taxon>Stenosarchaea group</taxon>
        <taxon>Halobacteria</taxon>
        <taxon>Halobacteriales</taxon>
        <taxon>Haloferacaceae</taxon>
        <taxon>Halorubrum</taxon>
    </lineage>
</organism>
<dbReference type="Pfam" id="PF00005">
    <property type="entry name" value="ABC_tran"/>
    <property type="match status" value="1"/>
</dbReference>
<proteinExistence type="inferred from homology"/>
<evidence type="ECO:0000313" key="7">
    <source>
        <dbReference type="EMBL" id="MFC5133689.1"/>
    </source>
</evidence>
<dbReference type="Gene3D" id="3.40.50.300">
    <property type="entry name" value="P-loop containing nucleotide triphosphate hydrolases"/>
    <property type="match status" value="1"/>
</dbReference>
<comment type="caution">
    <text evidence="7">The sequence shown here is derived from an EMBL/GenBank/DDBJ whole genome shotgun (WGS) entry which is preliminary data.</text>
</comment>
<dbReference type="CDD" id="cd03257">
    <property type="entry name" value="ABC_NikE_OppD_transporters"/>
    <property type="match status" value="1"/>
</dbReference>
<feature type="domain" description="ABC transporter" evidence="6">
    <location>
        <begin position="33"/>
        <end position="273"/>
    </location>
</feature>
<dbReference type="PANTHER" id="PTHR43776">
    <property type="entry name" value="TRANSPORT ATP-BINDING PROTEIN"/>
    <property type="match status" value="1"/>
</dbReference>
<protein>
    <submittedName>
        <fullName evidence="7">ABC transporter ATP-binding protein</fullName>
    </submittedName>
</protein>
<dbReference type="GO" id="GO:0005524">
    <property type="term" value="F:ATP binding"/>
    <property type="evidence" value="ECO:0007669"/>
    <property type="project" value="UniProtKB-KW"/>
</dbReference>
<evidence type="ECO:0000256" key="1">
    <source>
        <dbReference type="ARBA" id="ARBA00005417"/>
    </source>
</evidence>
<dbReference type="NCBIfam" id="TIGR01727">
    <property type="entry name" value="oligo_HPY"/>
    <property type="match status" value="1"/>
</dbReference>
<evidence type="ECO:0000259" key="6">
    <source>
        <dbReference type="PROSITE" id="PS50893"/>
    </source>
</evidence>
<dbReference type="InterPro" id="IPR017871">
    <property type="entry name" value="ABC_transporter-like_CS"/>
</dbReference>
<keyword evidence="8" id="KW-1185">Reference proteome</keyword>
<dbReference type="EMBL" id="JBHSKV010000002">
    <property type="protein sequence ID" value="MFC5133689.1"/>
    <property type="molecule type" value="Genomic_DNA"/>
</dbReference>
<dbReference type="InterPro" id="IPR003439">
    <property type="entry name" value="ABC_transporter-like_ATP-bd"/>
</dbReference>
<dbReference type="SMART" id="SM00382">
    <property type="entry name" value="AAA"/>
    <property type="match status" value="1"/>
</dbReference>
<evidence type="ECO:0000256" key="2">
    <source>
        <dbReference type="ARBA" id="ARBA00022448"/>
    </source>
</evidence>
<evidence type="ECO:0000256" key="4">
    <source>
        <dbReference type="ARBA" id="ARBA00022840"/>
    </source>
</evidence>
<keyword evidence="4 7" id="KW-0067">ATP-binding</keyword>
<dbReference type="RefSeq" id="WP_122105711.1">
    <property type="nucleotide sequence ID" value="NZ_JBHSKV010000002.1"/>
</dbReference>
<dbReference type="InterPro" id="IPR027417">
    <property type="entry name" value="P-loop_NTPase"/>
</dbReference>
<keyword evidence="2" id="KW-0813">Transport</keyword>
<feature type="region of interest" description="Disordered" evidence="5">
    <location>
        <begin position="431"/>
        <end position="453"/>
    </location>
</feature>
<dbReference type="PROSITE" id="PS00211">
    <property type="entry name" value="ABC_TRANSPORTER_1"/>
    <property type="match status" value="1"/>
</dbReference>
<dbReference type="PANTHER" id="PTHR43776:SF7">
    <property type="entry name" value="D,D-DIPEPTIDE TRANSPORT ATP-BINDING PROTEIN DDPF-RELATED"/>
    <property type="match status" value="1"/>
</dbReference>
<dbReference type="GO" id="GO:0055085">
    <property type="term" value="P:transmembrane transport"/>
    <property type="evidence" value="ECO:0007669"/>
    <property type="project" value="UniProtKB-ARBA"/>
</dbReference>
<comment type="similarity">
    <text evidence="1">Belongs to the ABC transporter superfamily.</text>
</comment>
<dbReference type="SUPFAM" id="SSF52540">
    <property type="entry name" value="P-loop containing nucleoside triphosphate hydrolases"/>
    <property type="match status" value="1"/>
</dbReference>
<dbReference type="PROSITE" id="PS50893">
    <property type="entry name" value="ABC_TRANSPORTER_2"/>
    <property type="match status" value="1"/>
</dbReference>
<keyword evidence="3" id="KW-0547">Nucleotide-binding</keyword>
<evidence type="ECO:0000256" key="3">
    <source>
        <dbReference type="ARBA" id="ARBA00022741"/>
    </source>
</evidence>
<dbReference type="Pfam" id="PF08352">
    <property type="entry name" value="oligo_HPY"/>
    <property type="match status" value="1"/>
</dbReference>
<dbReference type="AlphaFoldDB" id="A0ABD5QNE2"/>
<gene>
    <name evidence="7" type="ORF">ACFPJA_02950</name>
</gene>
<accession>A0ABD5QNE2</accession>
<dbReference type="FunFam" id="3.40.50.300:FF:000016">
    <property type="entry name" value="Oligopeptide ABC transporter ATP-binding component"/>
    <property type="match status" value="1"/>
</dbReference>
<evidence type="ECO:0000256" key="5">
    <source>
        <dbReference type="SAM" id="MobiDB-lite"/>
    </source>
</evidence>
<dbReference type="InterPro" id="IPR003593">
    <property type="entry name" value="AAA+_ATPase"/>
</dbReference>
<reference evidence="7 8" key="1">
    <citation type="journal article" date="2019" name="Int. J. Syst. Evol. Microbiol.">
        <title>The Global Catalogue of Microorganisms (GCM) 10K type strain sequencing project: providing services to taxonomists for standard genome sequencing and annotation.</title>
        <authorList>
            <consortium name="The Broad Institute Genomics Platform"/>
            <consortium name="The Broad Institute Genome Sequencing Center for Infectious Disease"/>
            <person name="Wu L."/>
            <person name="Ma J."/>
        </authorList>
    </citation>
    <scope>NUCLEOTIDE SEQUENCE [LARGE SCALE GENOMIC DNA]</scope>
    <source>
        <strain evidence="7 8">CGMCC 1.16026</strain>
    </source>
</reference>
<evidence type="ECO:0000313" key="8">
    <source>
        <dbReference type="Proteomes" id="UP001596145"/>
    </source>
</evidence>
<name>A0ABD5QNE2_9EURY</name>
<sequence>MSGTDGGEPLLEVRELCKYFSEGGGMLGGVTFDREFPFLKRQRGDVRAVESVSFDIEKGETLGLVGESGCGKSTLARTVLRLLEPTSGSVYFKGEDLASLSGEPLRRKRKDMQMIFQDPQSSLDPRMKVGPIVEEPMKAHGMLDEEGREARAKELLEKVGLDPQHYNRYPHAFSGGQRQRVNLARALSVNPDFIVCDEPVSALDVSIQAQVLNTMRDLQEEFDLTYLFIAHDLSVIRHISDRVAVMYLGQMVEIADKEELFENPQHPYTRALLDAIPVPDPRSGGRTALLTGDVPSPIDPPSGCRFRTRCPSLIRPAEYDMTDAEWANVVEFQRAVKRRSFETTNRAAVRQRHFADAEPGGEAGTLLDEAIGHVAAGEWEEAERLLTESFADRSVCATEEPAYEVSPTHGESRHYAACHLVRDDAVAAGEETELASSVGERFAGSADVGEADD</sequence>